<organism evidence="2 3">
    <name type="scientific">Cyclotella atomus</name>
    <dbReference type="NCBI Taxonomy" id="382360"/>
    <lineage>
        <taxon>Eukaryota</taxon>
        <taxon>Sar</taxon>
        <taxon>Stramenopiles</taxon>
        <taxon>Ochrophyta</taxon>
        <taxon>Bacillariophyta</taxon>
        <taxon>Coscinodiscophyceae</taxon>
        <taxon>Thalassiosirophycidae</taxon>
        <taxon>Stephanodiscales</taxon>
        <taxon>Stephanodiscaceae</taxon>
        <taxon>Cyclotella</taxon>
    </lineage>
</organism>
<sequence>MCPFEATSSLCDDASISSNLPRRNSSNHKFNEPSSSSDEIPMYIYIKPQICLPLSEPNTPSSPSPSPTTTKKRWLDQMQRLDSPTKVVVSICSATDEQQASIPSEEIQNMKDMISNLKHDPDSIYKRLCVRYDDDTIQRGKVSMEEMMGRVCARRVTDPGNEQSFVVDVAAAKGDADADVAAEDDAKR</sequence>
<dbReference type="AlphaFoldDB" id="A0ABD3NHE2"/>
<accession>A0ABD3NHE2</accession>
<proteinExistence type="predicted"/>
<feature type="region of interest" description="Disordered" evidence="1">
    <location>
        <begin position="1"/>
        <end position="37"/>
    </location>
</feature>
<protein>
    <submittedName>
        <fullName evidence="2">Uncharacterized protein</fullName>
    </submittedName>
</protein>
<keyword evidence="3" id="KW-1185">Reference proteome</keyword>
<reference evidence="2 3" key="1">
    <citation type="submission" date="2024-10" db="EMBL/GenBank/DDBJ databases">
        <title>Updated reference genomes for cyclostephanoid diatoms.</title>
        <authorList>
            <person name="Roberts W.R."/>
            <person name="Alverson A.J."/>
        </authorList>
    </citation>
    <scope>NUCLEOTIDE SEQUENCE [LARGE SCALE GENOMIC DNA]</scope>
    <source>
        <strain evidence="2 3">AJA010-31</strain>
    </source>
</reference>
<comment type="caution">
    <text evidence="2">The sequence shown here is derived from an EMBL/GenBank/DDBJ whole genome shotgun (WGS) entry which is preliminary data.</text>
</comment>
<name>A0ABD3NHE2_9STRA</name>
<gene>
    <name evidence="2" type="ORF">ACHAWO_001440</name>
</gene>
<dbReference type="Proteomes" id="UP001530400">
    <property type="component" value="Unassembled WGS sequence"/>
</dbReference>
<dbReference type="EMBL" id="JALLPJ020001155">
    <property type="protein sequence ID" value="KAL3775426.1"/>
    <property type="molecule type" value="Genomic_DNA"/>
</dbReference>
<evidence type="ECO:0000256" key="1">
    <source>
        <dbReference type="SAM" id="MobiDB-lite"/>
    </source>
</evidence>
<evidence type="ECO:0000313" key="3">
    <source>
        <dbReference type="Proteomes" id="UP001530400"/>
    </source>
</evidence>
<evidence type="ECO:0000313" key="2">
    <source>
        <dbReference type="EMBL" id="KAL3775426.1"/>
    </source>
</evidence>